<evidence type="ECO:0000313" key="3">
    <source>
        <dbReference type="Proteomes" id="UP000765509"/>
    </source>
</evidence>
<accession>A0A9Q3GBU1</accession>
<keyword evidence="3" id="KW-1185">Reference proteome</keyword>
<proteinExistence type="predicted"/>
<gene>
    <name evidence="2" type="ORF">O181_000212</name>
</gene>
<comment type="caution">
    <text evidence="2">The sequence shown here is derived from an EMBL/GenBank/DDBJ whole genome shotgun (WGS) entry which is preliminary data.</text>
</comment>
<feature type="region of interest" description="Disordered" evidence="1">
    <location>
        <begin position="46"/>
        <end position="88"/>
    </location>
</feature>
<dbReference type="AlphaFoldDB" id="A0A9Q3GBU1"/>
<sequence length="88" mass="9784">MEPTSSFNTNSFPTDDVPNMLATLIQSQKLFTSLINNLKEDVDRMKVSTSNPCPNVKIKVKDSQIQKPRGSQKNLHRSKSEPPPSSSP</sequence>
<name>A0A9Q3GBU1_9BASI</name>
<evidence type="ECO:0000313" key="2">
    <source>
        <dbReference type="EMBL" id="MBW0460497.1"/>
    </source>
</evidence>
<evidence type="ECO:0000256" key="1">
    <source>
        <dbReference type="SAM" id="MobiDB-lite"/>
    </source>
</evidence>
<organism evidence="2 3">
    <name type="scientific">Austropuccinia psidii MF-1</name>
    <dbReference type="NCBI Taxonomy" id="1389203"/>
    <lineage>
        <taxon>Eukaryota</taxon>
        <taxon>Fungi</taxon>
        <taxon>Dikarya</taxon>
        <taxon>Basidiomycota</taxon>
        <taxon>Pucciniomycotina</taxon>
        <taxon>Pucciniomycetes</taxon>
        <taxon>Pucciniales</taxon>
        <taxon>Sphaerophragmiaceae</taxon>
        <taxon>Austropuccinia</taxon>
    </lineage>
</organism>
<dbReference type="EMBL" id="AVOT02000022">
    <property type="protein sequence ID" value="MBW0460497.1"/>
    <property type="molecule type" value="Genomic_DNA"/>
</dbReference>
<dbReference type="Proteomes" id="UP000765509">
    <property type="component" value="Unassembled WGS sequence"/>
</dbReference>
<reference evidence="2" key="1">
    <citation type="submission" date="2021-03" db="EMBL/GenBank/DDBJ databases">
        <title>Draft genome sequence of rust myrtle Austropuccinia psidii MF-1, a brazilian biotype.</title>
        <authorList>
            <person name="Quecine M.C."/>
            <person name="Pachon D.M.R."/>
            <person name="Bonatelli M.L."/>
            <person name="Correr F.H."/>
            <person name="Franceschini L.M."/>
            <person name="Leite T.F."/>
            <person name="Margarido G.R.A."/>
            <person name="Almeida C.A."/>
            <person name="Ferrarezi J.A."/>
            <person name="Labate C.A."/>
        </authorList>
    </citation>
    <scope>NUCLEOTIDE SEQUENCE</scope>
    <source>
        <strain evidence="2">MF-1</strain>
    </source>
</reference>
<protein>
    <submittedName>
        <fullName evidence="2">Uncharacterized protein</fullName>
    </submittedName>
</protein>